<comment type="caution">
    <text evidence="1">The sequence shown here is derived from an EMBL/GenBank/DDBJ whole genome shotgun (WGS) entry which is preliminary data.</text>
</comment>
<protein>
    <submittedName>
        <fullName evidence="1">Uncharacterized protein</fullName>
    </submittedName>
</protein>
<proteinExistence type="predicted"/>
<evidence type="ECO:0000313" key="2">
    <source>
        <dbReference type="Proteomes" id="UP000242699"/>
    </source>
</evidence>
<dbReference type="Proteomes" id="UP000242699">
    <property type="component" value="Unassembled WGS sequence"/>
</dbReference>
<gene>
    <name evidence="1" type="ORF">C7B43_19825</name>
</gene>
<evidence type="ECO:0000313" key="1">
    <source>
        <dbReference type="EMBL" id="PSR23854.1"/>
    </source>
</evidence>
<sequence>MAKTTKSKNKKSNPVEQAAEQAYETVFKVGLREGLDENLLDNLLRSRRASEEWLACHLWASQEFNAALDQWHLFNEMIDEMSTDNEDPELEARNQNAQNTGQRTKARPISMGARSFDITAFAAARAKIQEWETQLEAVA</sequence>
<dbReference type="EMBL" id="PXYT01000089">
    <property type="protein sequence ID" value="PSR23854.1"/>
    <property type="molecule type" value="Genomic_DNA"/>
</dbReference>
<reference evidence="1 2" key="1">
    <citation type="journal article" date="2014" name="BMC Genomics">
        <title>Comparison of environmental and isolate Sulfobacillus genomes reveals diverse carbon, sulfur, nitrogen, and hydrogen metabolisms.</title>
        <authorList>
            <person name="Justice N.B."/>
            <person name="Norman A."/>
            <person name="Brown C.T."/>
            <person name="Singh A."/>
            <person name="Thomas B.C."/>
            <person name="Banfield J.F."/>
        </authorList>
    </citation>
    <scope>NUCLEOTIDE SEQUENCE [LARGE SCALE GENOMIC DNA]</scope>
    <source>
        <strain evidence="1">AMDSBA1</strain>
    </source>
</reference>
<organism evidence="1 2">
    <name type="scientific">Sulfobacillus benefaciens</name>
    <dbReference type="NCBI Taxonomy" id="453960"/>
    <lineage>
        <taxon>Bacteria</taxon>
        <taxon>Bacillati</taxon>
        <taxon>Bacillota</taxon>
        <taxon>Clostridia</taxon>
        <taxon>Eubacteriales</taxon>
        <taxon>Clostridiales Family XVII. Incertae Sedis</taxon>
        <taxon>Sulfobacillus</taxon>
    </lineage>
</organism>
<accession>A0A2T2WNP3</accession>
<dbReference type="AlphaFoldDB" id="A0A2T2WNP3"/>
<name>A0A2T2WNP3_9FIRM</name>